<organism evidence="1 2">
    <name type="scientific">Dendrolimus kikuchii</name>
    <dbReference type="NCBI Taxonomy" id="765133"/>
    <lineage>
        <taxon>Eukaryota</taxon>
        <taxon>Metazoa</taxon>
        <taxon>Ecdysozoa</taxon>
        <taxon>Arthropoda</taxon>
        <taxon>Hexapoda</taxon>
        <taxon>Insecta</taxon>
        <taxon>Pterygota</taxon>
        <taxon>Neoptera</taxon>
        <taxon>Endopterygota</taxon>
        <taxon>Lepidoptera</taxon>
        <taxon>Glossata</taxon>
        <taxon>Ditrysia</taxon>
        <taxon>Bombycoidea</taxon>
        <taxon>Lasiocampidae</taxon>
        <taxon>Dendrolimus</taxon>
    </lineage>
</organism>
<sequence length="1246" mass="143015">MFKRPKPGEDEDDILCMQEEFLRERAKNQNLQLAAQVVNLRRTEPTKRPNNNEPATKKPSKYAQSKGLKSQGEKRVKFEENEFVMGEVMEKNIENVKHNLGSTSEAMAENSEPVDKEDSIPGTEDDKVYFPKVIPSILGNIVEKNLDSFVEFDVKPMPAEGFPTVSKQDFILMGRNTIDNLKTGTQMDIDMPTRSNTPKTNNINLPDKSYIVSTKEATEIHNENVKLLNKMSESEILEEQQKLLSSLDSKLIDFIRSKRMNTDLKQNKSIGDNLKMDLQDNLVTSGNNKDKNVTDEEMSAAPFKIKLSNEQLTEVIPTPDDTLWENDVLSHPEVNKWLHFDCLEKDKLQWMKGIEQHKQIKPDEPYEARFDFKGYLLPYTIELTEETKSLFHHGDEPHRPGYTLTELFELSRSTITQQRVMSLNTIAGILDYYNAGVYINIIEIPLSKILFILRIAMDENKVILLEPALKAMRNLIYNRFDEESLDALIGFDEGTSQPCLENDKSEIKELDSRETELKDFHLAEIDIIAALLRTDILQRLYYILETVKPSFNSVHYCLQILTRLARDSVDTAMKIVQKEHLMTTIINNFVPNTGVNFVFEPLIVYSGKPIFAAMKLFRVLSLQSKEISNTLVIKYDILKPLSIYISSAADRSYGLHIQMEAFCILSNLLNYGLGVDVSTSIYPLAITALYKHVHGTDIYITSSVISATHCAVVLQFIKKFVCCSVQRIDSIKSQLYPLLIDGTQKWLIQLSQSDSFTCGHLRLLCSALDCYKTIISSEVVPVELLKALKDLCVSTGFQKLIENLLPSSNLLSGIENKDLHLVKNLMSLGSVVIDSPKKVLPVLNVASPVPFLTSLFDLLNYLNEKEIQGGFLKHLSIYLRKLAKNTPSLCDNWFTRIETDLVFYIMKLAVNNDVGEEDKDILYAVANKLCYILRIDKKFELDILFNSVVFNKYWFTAERLLNLVNLSDADGFSKALTSIEDIKNCYSRVVNLSYEDTGHNVVLRRWKEPILPRDWLYLPILMLYSKSQETEALPNVGSQHTRKQITHIYKEKEFIVICSLEWILFNELCFPDILKDIDVTDRFCRIMCIFLCDNSLFLDSKIKILLKKCTQTLFKQKAYFDFDKHLVGLNNFQDLFTQFLEQFQSVSYGDYTFAACVLVPLAQRHNVKWRKLLWSEYAGCLRALDCPVEYLCYELQDYLYPSETDESLIKSYFQAFSSNLLRPDTIAYKIAKHHIECFKNRSNVGT</sequence>
<comment type="caution">
    <text evidence="1">The sequence shown here is derived from an EMBL/GenBank/DDBJ whole genome shotgun (WGS) entry which is preliminary data.</text>
</comment>
<dbReference type="Proteomes" id="UP000824533">
    <property type="component" value="Linkage Group LG20"/>
</dbReference>
<protein>
    <submittedName>
        <fullName evidence="1">Uncharacterized protein</fullName>
    </submittedName>
</protein>
<dbReference type="EMBL" id="CM034406">
    <property type="protein sequence ID" value="KAJ0173342.1"/>
    <property type="molecule type" value="Genomic_DNA"/>
</dbReference>
<proteinExistence type="predicted"/>
<name>A0ACC1CP56_9NEOP</name>
<evidence type="ECO:0000313" key="2">
    <source>
        <dbReference type="Proteomes" id="UP000824533"/>
    </source>
</evidence>
<reference evidence="1 2" key="1">
    <citation type="journal article" date="2021" name="Front. Genet.">
        <title>Chromosome-Level Genome Assembly Reveals Significant Gene Expansion in the Toll and IMD Signaling Pathways of Dendrolimus kikuchii.</title>
        <authorList>
            <person name="Zhou J."/>
            <person name="Wu P."/>
            <person name="Xiong Z."/>
            <person name="Liu N."/>
            <person name="Zhao N."/>
            <person name="Ji M."/>
            <person name="Qiu Y."/>
            <person name="Yang B."/>
        </authorList>
    </citation>
    <scope>NUCLEOTIDE SEQUENCE [LARGE SCALE GENOMIC DNA]</scope>
    <source>
        <strain evidence="1">Ann1</strain>
    </source>
</reference>
<keyword evidence="2" id="KW-1185">Reference proteome</keyword>
<evidence type="ECO:0000313" key="1">
    <source>
        <dbReference type="EMBL" id="KAJ0173342.1"/>
    </source>
</evidence>
<gene>
    <name evidence="1" type="ORF">K1T71_011518</name>
</gene>
<accession>A0ACC1CP56</accession>